<dbReference type="GeneID" id="109681055"/>
<dbReference type="KEGG" id="ccan:109681055"/>
<dbReference type="GO" id="GO:0004930">
    <property type="term" value="F:G protein-coupled receptor activity"/>
    <property type="evidence" value="ECO:0007669"/>
    <property type="project" value="UniProtKB-KW"/>
</dbReference>
<name>A0A8B7TVX9_CASCN</name>
<dbReference type="PROSITE" id="PS00237">
    <property type="entry name" value="G_PROTEIN_RECEP_F1_1"/>
    <property type="match status" value="1"/>
</dbReference>
<sequence>MDEGNQSVVSEFVLLGLSHSQNFQVLLIIILSTIYLIIVPGNIVIITLIISDPRLHTPMYFLLANLSFIDMWLSSNTIPKMIIDIFREKKTISFRGCMSQIFFSQFIAALEMVLLVAMAYDRYVAICKPLHYFTIMNLQRCIGLVVTAWTIGIVHAVSQLILIVPLPFCGPREIDSFFCDRPLVVKLACTDLSNLELFMNVNCGVVAVIPFILLLISYAHILLTVSKGSKIGASKALSTCTAHIIVVVLFFGPCIFLYVWPLSITWMDKFLAVFYSIFTPLLNPAIYTLRNKEIKNAVERLTGYYMHSKGKT</sequence>
<dbReference type="SUPFAM" id="SSF81321">
    <property type="entry name" value="Family A G protein-coupled receptor-like"/>
    <property type="match status" value="1"/>
</dbReference>
<dbReference type="OrthoDB" id="6147321at2759"/>
<evidence type="ECO:0000313" key="13">
    <source>
        <dbReference type="RefSeq" id="XP_020011226.1"/>
    </source>
</evidence>
<dbReference type="InterPro" id="IPR050427">
    <property type="entry name" value="Olfactory_Receptors"/>
</dbReference>
<evidence type="ECO:0000313" key="12">
    <source>
        <dbReference type="Proteomes" id="UP001732720"/>
    </source>
</evidence>
<organism evidence="13">
    <name type="scientific">Castor canadensis</name>
    <name type="common">American beaver</name>
    <dbReference type="NCBI Taxonomy" id="51338"/>
    <lineage>
        <taxon>Eukaryota</taxon>
        <taxon>Metazoa</taxon>
        <taxon>Chordata</taxon>
        <taxon>Craniata</taxon>
        <taxon>Vertebrata</taxon>
        <taxon>Euteleostomi</taxon>
        <taxon>Mammalia</taxon>
        <taxon>Eutheria</taxon>
        <taxon>Euarchontoglires</taxon>
        <taxon>Glires</taxon>
        <taxon>Rodentia</taxon>
        <taxon>Castorimorpha</taxon>
        <taxon>Castoridae</taxon>
        <taxon>Castor</taxon>
    </lineage>
</organism>
<dbReference type="Gene3D" id="1.20.1070.10">
    <property type="entry name" value="Rhodopsin 7-helix transmembrane proteins"/>
    <property type="match status" value="1"/>
</dbReference>
<keyword evidence="8 10" id="KW-0675">Receptor</keyword>
<evidence type="ECO:0000256" key="9">
    <source>
        <dbReference type="ARBA" id="ARBA00023224"/>
    </source>
</evidence>
<dbReference type="GO" id="GO:0005886">
    <property type="term" value="C:plasma membrane"/>
    <property type="evidence" value="ECO:0007669"/>
    <property type="project" value="UniProtKB-SubCell"/>
</dbReference>
<evidence type="ECO:0000256" key="7">
    <source>
        <dbReference type="ARBA" id="ARBA00023157"/>
    </source>
</evidence>
<gene>
    <name evidence="13" type="primary">LOC109681055</name>
</gene>
<protein>
    <recommendedName>
        <fullName evidence="11">Olfactory receptor</fullName>
    </recommendedName>
</protein>
<dbReference type="PANTHER" id="PTHR48002">
    <property type="entry name" value="OLFACTORY RECEPTOR"/>
    <property type="match status" value="1"/>
</dbReference>
<dbReference type="RefSeq" id="XP_020011226.1">
    <property type="nucleotide sequence ID" value="XM_020155637.1"/>
</dbReference>
<dbReference type="InterPro" id="IPR000725">
    <property type="entry name" value="Olfact_rcpt"/>
</dbReference>
<evidence type="ECO:0000256" key="3">
    <source>
        <dbReference type="ARBA" id="ARBA00022692"/>
    </source>
</evidence>
<dbReference type="FunFam" id="1.20.1070.10:FF:000012">
    <property type="entry name" value="Olfactory receptor"/>
    <property type="match status" value="1"/>
</dbReference>
<evidence type="ECO:0000256" key="6">
    <source>
        <dbReference type="ARBA" id="ARBA00023136"/>
    </source>
</evidence>
<keyword evidence="11" id="KW-0716">Sensory transduction</keyword>
<dbReference type="Proteomes" id="UP001732720">
    <property type="component" value="Chromosome 3"/>
</dbReference>
<accession>A0A8B7TVX9</accession>
<evidence type="ECO:0000256" key="5">
    <source>
        <dbReference type="ARBA" id="ARBA00023040"/>
    </source>
</evidence>
<reference evidence="13" key="1">
    <citation type="submission" date="2025-08" db="UniProtKB">
        <authorList>
            <consortium name="RefSeq"/>
        </authorList>
    </citation>
    <scope>IDENTIFICATION</scope>
    <source>
        <tissue evidence="13">Leukocyte</tissue>
    </source>
</reference>
<dbReference type="PRINTS" id="PR00237">
    <property type="entry name" value="GPCRRHODOPSN"/>
</dbReference>
<keyword evidence="11" id="KW-1003">Cell membrane</keyword>
<evidence type="ECO:0000256" key="11">
    <source>
        <dbReference type="RuleBase" id="RU363047"/>
    </source>
</evidence>
<proteinExistence type="inferred from homology"/>
<comment type="subcellular location">
    <subcellularLocation>
        <location evidence="11">Cell membrane</location>
        <topology evidence="11">Multi-pass membrane protein</topology>
    </subcellularLocation>
    <subcellularLocation>
        <location evidence="1">Membrane</location>
        <topology evidence="1">Multi-pass membrane protein</topology>
    </subcellularLocation>
</comment>
<keyword evidence="12" id="KW-1185">Reference proteome</keyword>
<keyword evidence="6 11" id="KW-0472">Membrane</keyword>
<comment type="similarity">
    <text evidence="2 10">Belongs to the G-protein coupled receptor 1 family.</text>
</comment>
<keyword evidence="7" id="KW-1015">Disulfide bond</keyword>
<evidence type="ECO:0000256" key="2">
    <source>
        <dbReference type="ARBA" id="ARBA00010663"/>
    </source>
</evidence>
<dbReference type="AlphaFoldDB" id="A0A8B7TVX9"/>
<dbReference type="SMART" id="SM01381">
    <property type="entry name" value="7TM_GPCR_Srsx"/>
    <property type="match status" value="1"/>
</dbReference>
<keyword evidence="3 10" id="KW-0812">Transmembrane</keyword>
<keyword evidence="5 10" id="KW-0297">G-protein coupled receptor</keyword>
<dbReference type="CDD" id="cd15226">
    <property type="entry name" value="7tmA_OR4-like"/>
    <property type="match status" value="1"/>
</dbReference>
<keyword evidence="4 11" id="KW-1133">Transmembrane helix</keyword>
<keyword evidence="9 10" id="KW-0807">Transducer</keyword>
<dbReference type="InterPro" id="IPR017452">
    <property type="entry name" value="GPCR_Rhodpsn_7TM"/>
</dbReference>
<evidence type="ECO:0000256" key="10">
    <source>
        <dbReference type="RuleBase" id="RU000688"/>
    </source>
</evidence>
<evidence type="ECO:0000256" key="1">
    <source>
        <dbReference type="ARBA" id="ARBA00004141"/>
    </source>
</evidence>
<dbReference type="InterPro" id="IPR000276">
    <property type="entry name" value="GPCR_Rhodpsn"/>
</dbReference>
<keyword evidence="11" id="KW-0552">Olfaction</keyword>
<dbReference type="PROSITE" id="PS50262">
    <property type="entry name" value="G_PROTEIN_RECEP_F1_2"/>
    <property type="match status" value="1"/>
</dbReference>
<dbReference type="PRINTS" id="PR00245">
    <property type="entry name" value="OLFACTORYR"/>
</dbReference>
<dbReference type="GO" id="GO:0004984">
    <property type="term" value="F:olfactory receptor activity"/>
    <property type="evidence" value="ECO:0007669"/>
    <property type="project" value="InterPro"/>
</dbReference>
<evidence type="ECO:0000256" key="8">
    <source>
        <dbReference type="ARBA" id="ARBA00023170"/>
    </source>
</evidence>
<evidence type="ECO:0000256" key="4">
    <source>
        <dbReference type="ARBA" id="ARBA00022989"/>
    </source>
</evidence>
<dbReference type="Pfam" id="PF13853">
    <property type="entry name" value="7tm_4"/>
    <property type="match status" value="1"/>
</dbReference>